<dbReference type="RefSeq" id="WP_092373659.1">
    <property type="nucleotide sequence ID" value="NZ_FORX01000005.1"/>
</dbReference>
<evidence type="ECO:0000313" key="4">
    <source>
        <dbReference type="EMBL" id="SFJ68133.1"/>
    </source>
</evidence>
<sequence>MTLARLPIFILLFFMAACTENEPVVKVDMSKVESVAPLGSTSAITYAYLPQYSHSVSFERHRRLLEYLRHKTGLSLRQVFPNTFAEHVKMVERGEIDISFTNPFVYISLAKLGSEAFARVVEPDGGANFQGQIIVRADNPAINSLADCRGKRIIAVDPNSAGGFLYPFGLFFDHGITQKDFQEVAFATGAGGRQEAVVLAVYTGAYDVGTIRKGTLDIVRDKIDLDQIRVLAESRPYPGWVYSVRKGFDPAIKDKIARALLDLSASRHDDAPVLAAAGMIDIISAHDEDYEPIRTLIRRLGLNRDFQ</sequence>
<dbReference type="OrthoDB" id="9764656at2"/>
<evidence type="ECO:0000256" key="2">
    <source>
        <dbReference type="ARBA" id="ARBA00022729"/>
    </source>
</evidence>
<dbReference type="Pfam" id="PF12974">
    <property type="entry name" value="Phosphonate-bd"/>
    <property type="match status" value="1"/>
</dbReference>
<dbReference type="InterPro" id="IPR005770">
    <property type="entry name" value="PhnD"/>
</dbReference>
<keyword evidence="5" id="KW-1185">Reference proteome</keyword>
<name>A0A1I3TC91_9BACT</name>
<reference evidence="5" key="1">
    <citation type="submission" date="2016-10" db="EMBL/GenBank/DDBJ databases">
        <authorList>
            <person name="Varghese N."/>
            <person name="Submissions S."/>
        </authorList>
    </citation>
    <scope>NUCLEOTIDE SEQUENCE [LARGE SCALE GENOMIC DNA]</scope>
    <source>
        <strain evidence="5">DSM 5918</strain>
    </source>
</reference>
<dbReference type="EMBL" id="FORX01000005">
    <property type="protein sequence ID" value="SFJ68133.1"/>
    <property type="molecule type" value="Genomic_DNA"/>
</dbReference>
<accession>A0A1I3TC91</accession>
<feature type="chain" id="PRO_5011447361" evidence="3">
    <location>
        <begin position="20"/>
        <end position="307"/>
    </location>
</feature>
<dbReference type="Proteomes" id="UP000198635">
    <property type="component" value="Unassembled WGS sequence"/>
</dbReference>
<dbReference type="AlphaFoldDB" id="A0A1I3TC91"/>
<evidence type="ECO:0000313" key="5">
    <source>
        <dbReference type="Proteomes" id="UP000198635"/>
    </source>
</evidence>
<dbReference type="STRING" id="52560.SAMN04488082_105160"/>
<dbReference type="GO" id="GO:0043190">
    <property type="term" value="C:ATP-binding cassette (ABC) transporter complex"/>
    <property type="evidence" value="ECO:0007669"/>
    <property type="project" value="InterPro"/>
</dbReference>
<dbReference type="PANTHER" id="PTHR35841:SF1">
    <property type="entry name" value="PHOSPHONATES-BINDING PERIPLASMIC PROTEIN"/>
    <property type="match status" value="1"/>
</dbReference>
<gene>
    <name evidence="4" type="ORF">SAMN04488082_105160</name>
</gene>
<protein>
    <submittedName>
        <fullName evidence="4">Phosphonate transport system substrate-binding protein</fullName>
    </submittedName>
</protein>
<organism evidence="4 5">
    <name type="scientific">Desulfomicrobium apsheronum</name>
    <dbReference type="NCBI Taxonomy" id="52560"/>
    <lineage>
        <taxon>Bacteria</taxon>
        <taxon>Pseudomonadati</taxon>
        <taxon>Thermodesulfobacteriota</taxon>
        <taxon>Desulfovibrionia</taxon>
        <taxon>Desulfovibrionales</taxon>
        <taxon>Desulfomicrobiaceae</taxon>
        <taxon>Desulfomicrobium</taxon>
    </lineage>
</organism>
<dbReference type="CDD" id="cd01071">
    <property type="entry name" value="PBP2_PhnD_like"/>
    <property type="match status" value="1"/>
</dbReference>
<dbReference type="GO" id="GO:0055085">
    <property type="term" value="P:transmembrane transport"/>
    <property type="evidence" value="ECO:0007669"/>
    <property type="project" value="InterPro"/>
</dbReference>
<comment type="similarity">
    <text evidence="1">Belongs to the phosphate/phosphite/phosphonate binding protein family.</text>
</comment>
<dbReference type="NCBIfam" id="TIGR01098">
    <property type="entry name" value="3A0109s03R"/>
    <property type="match status" value="1"/>
</dbReference>
<dbReference type="SUPFAM" id="SSF53850">
    <property type="entry name" value="Periplasmic binding protein-like II"/>
    <property type="match status" value="1"/>
</dbReference>
<dbReference type="PANTHER" id="PTHR35841">
    <property type="entry name" value="PHOSPHONATES-BINDING PERIPLASMIC PROTEIN"/>
    <property type="match status" value="1"/>
</dbReference>
<evidence type="ECO:0000256" key="1">
    <source>
        <dbReference type="ARBA" id="ARBA00007162"/>
    </source>
</evidence>
<proteinExistence type="inferred from homology"/>
<evidence type="ECO:0000256" key="3">
    <source>
        <dbReference type="SAM" id="SignalP"/>
    </source>
</evidence>
<keyword evidence="2 3" id="KW-0732">Signal</keyword>
<dbReference type="PROSITE" id="PS51257">
    <property type="entry name" value="PROKAR_LIPOPROTEIN"/>
    <property type="match status" value="1"/>
</dbReference>
<dbReference type="Gene3D" id="3.40.190.10">
    <property type="entry name" value="Periplasmic binding protein-like II"/>
    <property type="match status" value="2"/>
</dbReference>
<feature type="signal peptide" evidence="3">
    <location>
        <begin position="1"/>
        <end position="19"/>
    </location>
</feature>